<dbReference type="PANTHER" id="PTHR42711">
    <property type="entry name" value="ABC TRANSPORTER ATP-BINDING PROTEIN"/>
    <property type="match status" value="1"/>
</dbReference>
<keyword evidence="7" id="KW-1185">Reference proteome</keyword>
<dbReference type="CDD" id="cd03230">
    <property type="entry name" value="ABC_DR_subfamily_A"/>
    <property type="match status" value="1"/>
</dbReference>
<dbReference type="PANTHER" id="PTHR42711:SF5">
    <property type="entry name" value="ABC TRANSPORTER ATP-BINDING PROTEIN NATA"/>
    <property type="match status" value="1"/>
</dbReference>
<dbReference type="SMART" id="SM00382">
    <property type="entry name" value="AAA"/>
    <property type="match status" value="1"/>
</dbReference>
<dbReference type="SUPFAM" id="SSF52540">
    <property type="entry name" value="P-loop containing nucleoside triphosphate hydrolases"/>
    <property type="match status" value="1"/>
</dbReference>
<keyword evidence="3" id="KW-0547">Nucleotide-binding</keyword>
<dbReference type="PROSITE" id="PS50893">
    <property type="entry name" value="ABC_TRANSPORTER_2"/>
    <property type="match status" value="1"/>
</dbReference>
<dbReference type="InterPro" id="IPR027417">
    <property type="entry name" value="P-loop_NTPase"/>
</dbReference>
<gene>
    <name evidence="6" type="ORF">JJB07_09875</name>
</gene>
<proteinExistence type="inferred from homology"/>
<evidence type="ECO:0000256" key="4">
    <source>
        <dbReference type="ARBA" id="ARBA00022840"/>
    </source>
</evidence>
<keyword evidence="4 6" id="KW-0067">ATP-binding</keyword>
<evidence type="ECO:0000256" key="1">
    <source>
        <dbReference type="ARBA" id="ARBA00005417"/>
    </source>
</evidence>
<protein>
    <submittedName>
        <fullName evidence="6">ABC transporter ATP-binding protein</fullName>
    </submittedName>
</protein>
<dbReference type="Proteomes" id="UP000602284">
    <property type="component" value="Unassembled WGS sequence"/>
</dbReference>
<dbReference type="Gene3D" id="3.40.50.300">
    <property type="entry name" value="P-loop containing nucleotide triphosphate hydrolases"/>
    <property type="match status" value="1"/>
</dbReference>
<dbReference type="InterPro" id="IPR003439">
    <property type="entry name" value="ABC_transporter-like_ATP-bd"/>
</dbReference>
<dbReference type="InterPro" id="IPR050763">
    <property type="entry name" value="ABC_transporter_ATP-binding"/>
</dbReference>
<evidence type="ECO:0000256" key="2">
    <source>
        <dbReference type="ARBA" id="ARBA00022448"/>
    </source>
</evidence>
<dbReference type="GO" id="GO:0005524">
    <property type="term" value="F:ATP binding"/>
    <property type="evidence" value="ECO:0007669"/>
    <property type="project" value="UniProtKB-KW"/>
</dbReference>
<accession>A0ABS1J9K2</accession>
<comment type="similarity">
    <text evidence="1">Belongs to the ABC transporter superfamily.</text>
</comment>
<evidence type="ECO:0000313" key="7">
    <source>
        <dbReference type="Proteomes" id="UP000602284"/>
    </source>
</evidence>
<comment type="caution">
    <text evidence="6">The sequence shown here is derived from an EMBL/GenBank/DDBJ whole genome shotgun (WGS) entry which is preliminary data.</text>
</comment>
<feature type="domain" description="ABC transporter" evidence="5">
    <location>
        <begin position="1"/>
        <end position="221"/>
    </location>
</feature>
<evidence type="ECO:0000256" key="3">
    <source>
        <dbReference type="ARBA" id="ARBA00022741"/>
    </source>
</evidence>
<dbReference type="Pfam" id="PF00005">
    <property type="entry name" value="ABC_tran"/>
    <property type="match status" value="1"/>
</dbReference>
<evidence type="ECO:0000259" key="5">
    <source>
        <dbReference type="PROSITE" id="PS50893"/>
    </source>
</evidence>
<dbReference type="InterPro" id="IPR003593">
    <property type="entry name" value="AAA+_ATPase"/>
</dbReference>
<name>A0ABS1J9K2_9BACL</name>
<organism evidence="6 7">
    <name type="scientific">Tumebacillus amylolyticus</name>
    <dbReference type="NCBI Taxonomy" id="2801339"/>
    <lineage>
        <taxon>Bacteria</taxon>
        <taxon>Bacillati</taxon>
        <taxon>Bacillota</taxon>
        <taxon>Bacilli</taxon>
        <taxon>Bacillales</taxon>
        <taxon>Alicyclobacillaceae</taxon>
        <taxon>Tumebacillus</taxon>
    </lineage>
</organism>
<keyword evidence="2" id="KW-0813">Transport</keyword>
<evidence type="ECO:0000313" key="6">
    <source>
        <dbReference type="EMBL" id="MBL0386962.1"/>
    </source>
</evidence>
<sequence length="234" mass="26281">MKKSYQKIQAVRGISLQVHEGEIFALIGANGAGKTTTMEMIMGLIEPDEGTIHVCGVDARKQPAELKQRIGVALQRTSLYDKIKVKEALKLFASYYERTRDVNEIIEELGLRPHLNQMVKKLSGGWQQRTSLALALLNDPQIIFLDEPTTGLDPQARFELWNIIKRLRAEGKTILLSTHYMEEVQRYCDRCAIIREGLLVACDTPENLIKLLPDDNGSMDDVYVQIAAGRGNGE</sequence>
<dbReference type="EMBL" id="JAEQNB010000002">
    <property type="protein sequence ID" value="MBL0386962.1"/>
    <property type="molecule type" value="Genomic_DNA"/>
</dbReference>
<reference evidence="6 7" key="1">
    <citation type="submission" date="2021-01" db="EMBL/GenBank/DDBJ databases">
        <title>Tumebacillus sp. strain ITR2 16S ribosomal RNA gene Genome sequencing and assembly.</title>
        <authorList>
            <person name="Kang M."/>
        </authorList>
    </citation>
    <scope>NUCLEOTIDE SEQUENCE [LARGE SCALE GENOMIC DNA]</scope>
    <source>
        <strain evidence="6 7">ITR2</strain>
    </source>
</reference>